<dbReference type="InterPro" id="IPR032508">
    <property type="entry name" value="FecR_C"/>
</dbReference>
<dbReference type="EMBL" id="QEWP01000012">
    <property type="protein sequence ID" value="PWD98663.1"/>
    <property type="molecule type" value="Genomic_DNA"/>
</dbReference>
<evidence type="ECO:0000256" key="1">
    <source>
        <dbReference type="SAM" id="Phobius"/>
    </source>
</evidence>
<evidence type="ECO:0000313" key="5">
    <source>
        <dbReference type="Proteomes" id="UP000244956"/>
    </source>
</evidence>
<proteinExistence type="predicted"/>
<protein>
    <submittedName>
        <fullName evidence="4">Anti-sigma factor</fullName>
    </submittedName>
</protein>
<evidence type="ECO:0000259" key="3">
    <source>
        <dbReference type="Pfam" id="PF16344"/>
    </source>
</evidence>
<evidence type="ECO:0000259" key="2">
    <source>
        <dbReference type="Pfam" id="PF04773"/>
    </source>
</evidence>
<dbReference type="PANTHER" id="PTHR30273:SF2">
    <property type="entry name" value="PROTEIN FECR"/>
    <property type="match status" value="1"/>
</dbReference>
<dbReference type="PANTHER" id="PTHR30273">
    <property type="entry name" value="PERIPLASMIC SIGNAL SENSOR AND SIGMA FACTOR ACTIVATOR FECR-RELATED"/>
    <property type="match status" value="1"/>
</dbReference>
<dbReference type="OrthoDB" id="699645at2"/>
<reference evidence="4 5" key="1">
    <citation type="submission" date="2018-05" db="EMBL/GenBank/DDBJ databases">
        <title>Marinilabilia rubrum sp. nov., isolated from saltern sediment.</title>
        <authorList>
            <person name="Zhang R."/>
        </authorList>
    </citation>
    <scope>NUCLEOTIDE SEQUENCE [LARGE SCALE GENOMIC DNA]</scope>
    <source>
        <strain evidence="4 5">WTE16</strain>
    </source>
</reference>
<feature type="domain" description="FecR protein" evidence="2">
    <location>
        <begin position="127"/>
        <end position="216"/>
    </location>
</feature>
<dbReference type="Pfam" id="PF04773">
    <property type="entry name" value="FecR"/>
    <property type="match status" value="1"/>
</dbReference>
<keyword evidence="1" id="KW-0812">Transmembrane</keyword>
<dbReference type="InterPro" id="IPR012373">
    <property type="entry name" value="Ferrdict_sens_TM"/>
</dbReference>
<dbReference type="Pfam" id="PF16344">
    <property type="entry name" value="FecR_C"/>
    <property type="match status" value="1"/>
</dbReference>
<dbReference type="PIRSF" id="PIRSF018266">
    <property type="entry name" value="FecR"/>
    <property type="match status" value="1"/>
</dbReference>
<comment type="caution">
    <text evidence="4">The sequence shown here is derived from an EMBL/GenBank/DDBJ whole genome shotgun (WGS) entry which is preliminary data.</text>
</comment>
<keyword evidence="5" id="KW-1185">Reference proteome</keyword>
<feature type="transmembrane region" description="Helical" evidence="1">
    <location>
        <begin position="91"/>
        <end position="112"/>
    </location>
</feature>
<accession>A0A2U2B6J5</accession>
<dbReference type="Gene3D" id="3.55.50.30">
    <property type="match status" value="1"/>
</dbReference>
<organism evidence="4 5">
    <name type="scientific">Marinilabilia rubra</name>
    <dbReference type="NCBI Taxonomy" id="2162893"/>
    <lineage>
        <taxon>Bacteria</taxon>
        <taxon>Pseudomonadati</taxon>
        <taxon>Bacteroidota</taxon>
        <taxon>Bacteroidia</taxon>
        <taxon>Marinilabiliales</taxon>
        <taxon>Marinilabiliaceae</taxon>
        <taxon>Marinilabilia</taxon>
    </lineage>
</organism>
<dbReference type="InterPro" id="IPR006860">
    <property type="entry name" value="FecR"/>
</dbReference>
<evidence type="ECO:0000313" key="4">
    <source>
        <dbReference type="EMBL" id="PWD98663.1"/>
    </source>
</evidence>
<keyword evidence="1" id="KW-0472">Membrane</keyword>
<gene>
    <name evidence="4" type="ORF">DDZ16_14475</name>
</gene>
<dbReference type="GO" id="GO:0016989">
    <property type="term" value="F:sigma factor antagonist activity"/>
    <property type="evidence" value="ECO:0007669"/>
    <property type="project" value="TreeGrafter"/>
</dbReference>
<dbReference type="Gene3D" id="2.60.120.1440">
    <property type="match status" value="1"/>
</dbReference>
<keyword evidence="1" id="KW-1133">Transmembrane helix</keyword>
<dbReference type="AlphaFoldDB" id="A0A2U2B6J5"/>
<sequence>MSKERVNIDWDLAARVLSGEADEIDRGLLDQWLNAKDANRREWEQICNSWDNGGEAIMASEIDTSAAWNRVKRFTLEDHAGHQYKSSNHRIGIISTIAASVIILLGVAWFVLLQNEDSSSSLIVSNSTREEMVLSDGSSITLNSGSTFSCKQPFSKEQRTVELNGEGYFEVEGNKEWPFVINTGEVSIRVTGTRFNVRAYPNIDVTEVSVIEGIVEVSPLGGSDLVRLAKGQTALFDKNDEQLIVKQSTDPNLLAWLTQKIRFDDESLSNVVETLERVYDVNIQLGNNELANEQLTARFSENSLDFVLEVVCTTFNLEAQREGETILLNRAPDNK</sequence>
<dbReference type="Proteomes" id="UP000244956">
    <property type="component" value="Unassembled WGS sequence"/>
</dbReference>
<dbReference type="RefSeq" id="WP_109265197.1">
    <property type="nucleotide sequence ID" value="NZ_QEWP01000012.1"/>
</dbReference>
<name>A0A2U2B6J5_9BACT</name>
<feature type="domain" description="Protein FecR C-terminal" evidence="3">
    <location>
        <begin position="260"/>
        <end position="327"/>
    </location>
</feature>